<protein>
    <submittedName>
        <fullName evidence="2">Uncharacterized protein</fullName>
    </submittedName>
</protein>
<organism evidence="2 3">
    <name type="scientific">Austropuccinia psidii MF-1</name>
    <dbReference type="NCBI Taxonomy" id="1389203"/>
    <lineage>
        <taxon>Eukaryota</taxon>
        <taxon>Fungi</taxon>
        <taxon>Dikarya</taxon>
        <taxon>Basidiomycota</taxon>
        <taxon>Pucciniomycotina</taxon>
        <taxon>Pucciniomycetes</taxon>
        <taxon>Pucciniales</taxon>
        <taxon>Sphaerophragmiaceae</taxon>
        <taxon>Austropuccinia</taxon>
    </lineage>
</organism>
<accession>A0A9Q3I5K6</accession>
<keyword evidence="3" id="KW-1185">Reference proteome</keyword>
<reference evidence="2" key="1">
    <citation type="submission" date="2021-03" db="EMBL/GenBank/DDBJ databases">
        <title>Draft genome sequence of rust myrtle Austropuccinia psidii MF-1, a brazilian biotype.</title>
        <authorList>
            <person name="Quecine M.C."/>
            <person name="Pachon D.M.R."/>
            <person name="Bonatelli M.L."/>
            <person name="Correr F.H."/>
            <person name="Franceschini L.M."/>
            <person name="Leite T.F."/>
            <person name="Margarido G.R.A."/>
            <person name="Almeida C.A."/>
            <person name="Ferrarezi J.A."/>
            <person name="Labate C.A."/>
        </authorList>
    </citation>
    <scope>NUCLEOTIDE SEQUENCE</scope>
    <source>
        <strain evidence="2">MF-1</strain>
    </source>
</reference>
<feature type="region of interest" description="Disordered" evidence="1">
    <location>
        <begin position="60"/>
        <end position="97"/>
    </location>
</feature>
<gene>
    <name evidence="2" type="ORF">O181_066930</name>
</gene>
<feature type="compositionally biased region" description="Basic and acidic residues" evidence="1">
    <location>
        <begin position="204"/>
        <end position="224"/>
    </location>
</feature>
<feature type="compositionally biased region" description="Basic residues" evidence="1">
    <location>
        <begin position="24"/>
        <end position="33"/>
    </location>
</feature>
<feature type="region of interest" description="Disordered" evidence="1">
    <location>
        <begin position="1"/>
        <end position="43"/>
    </location>
</feature>
<evidence type="ECO:0000313" key="3">
    <source>
        <dbReference type="Proteomes" id="UP000765509"/>
    </source>
</evidence>
<feature type="compositionally biased region" description="Basic and acidic residues" evidence="1">
    <location>
        <begin position="134"/>
        <end position="145"/>
    </location>
</feature>
<feature type="region of interest" description="Disordered" evidence="1">
    <location>
        <begin position="204"/>
        <end position="231"/>
    </location>
</feature>
<dbReference type="Proteomes" id="UP000765509">
    <property type="component" value="Unassembled WGS sequence"/>
</dbReference>
<dbReference type="EMBL" id="AVOT02033325">
    <property type="protein sequence ID" value="MBW0527215.1"/>
    <property type="molecule type" value="Genomic_DNA"/>
</dbReference>
<comment type="caution">
    <text evidence="2">The sequence shown here is derived from an EMBL/GenBank/DDBJ whole genome shotgun (WGS) entry which is preliminary data.</text>
</comment>
<feature type="region of interest" description="Disordered" evidence="1">
    <location>
        <begin position="125"/>
        <end position="149"/>
    </location>
</feature>
<sequence>MSPVHLRKLEITRNQPEDIEGLSRTRRPGRGHLGHSGGWQDTEGIHTHSAIHLPIQHKPQTRGLEGYESSSSPPPTPQRPFPMKHGQQKFQPRITLGRTWRKLPEDMYQIDILQRFYGNFQRMESHQAVQTPRGEGKQDNRESSRHPSCRITAEQDRAYYGYFRLTRIRPTHLSSGFTPFRNQQISGQESPFFTIPGSFQEKTRIQGKKQDFFQPKAERLRPNDPDAVGLG</sequence>
<name>A0A9Q3I5K6_9BASI</name>
<evidence type="ECO:0000313" key="2">
    <source>
        <dbReference type="EMBL" id="MBW0527215.1"/>
    </source>
</evidence>
<proteinExistence type="predicted"/>
<evidence type="ECO:0000256" key="1">
    <source>
        <dbReference type="SAM" id="MobiDB-lite"/>
    </source>
</evidence>
<dbReference type="AlphaFoldDB" id="A0A9Q3I5K6"/>